<dbReference type="InterPro" id="IPR050221">
    <property type="entry name" value="26S_Proteasome_ATPase"/>
</dbReference>
<name>A0A290QL61_9BACT</name>
<evidence type="ECO:0000256" key="1">
    <source>
        <dbReference type="ARBA" id="ARBA00022741"/>
    </source>
</evidence>
<dbReference type="Pfam" id="PF00004">
    <property type="entry name" value="AAA"/>
    <property type="match status" value="1"/>
</dbReference>
<proteinExistence type="predicted"/>
<feature type="domain" description="ATPase AAA-type core" evidence="3">
    <location>
        <begin position="73"/>
        <end position="181"/>
    </location>
</feature>
<dbReference type="RefSeq" id="WP_096056782.1">
    <property type="nucleotide sequence ID" value="NZ_CP023344.1"/>
</dbReference>
<dbReference type="InterPro" id="IPR027417">
    <property type="entry name" value="P-loop_NTPase"/>
</dbReference>
<accession>A0A290QL61</accession>
<dbReference type="GO" id="GO:0005524">
    <property type="term" value="F:ATP binding"/>
    <property type="evidence" value="ECO:0007669"/>
    <property type="project" value="UniProtKB-KW"/>
</dbReference>
<keyword evidence="2" id="KW-0067">ATP-binding</keyword>
<sequence length="188" mass="20691">MEKPLRPSLKANADVVRPVVRAASEAISTTPLVSGALKNAAASQSLTTASVSSTRPARILVAAKSREDALAQARQIAVKFSRELQRIDLQKVESKYLRETEKNLLALFDTAKESGAVLFFDEADALFGKRSEVKDAHDRYANLETSYFLEQIENCPGTVIIATTQPAQLDPELLRKYAFAEERPRVKG</sequence>
<dbReference type="CDD" id="cd19481">
    <property type="entry name" value="RecA-like_protease"/>
    <property type="match status" value="1"/>
</dbReference>
<dbReference type="Proteomes" id="UP000217265">
    <property type="component" value="Chromosome"/>
</dbReference>
<organism evidence="4 5">
    <name type="scientific">Nibricoccus aquaticus</name>
    <dbReference type="NCBI Taxonomy" id="2576891"/>
    <lineage>
        <taxon>Bacteria</taxon>
        <taxon>Pseudomonadati</taxon>
        <taxon>Verrucomicrobiota</taxon>
        <taxon>Opitutia</taxon>
        <taxon>Opitutales</taxon>
        <taxon>Opitutaceae</taxon>
        <taxon>Nibricoccus</taxon>
    </lineage>
</organism>
<dbReference type="SUPFAM" id="SSF52540">
    <property type="entry name" value="P-loop containing nucleoside triphosphate hydrolases"/>
    <property type="match status" value="1"/>
</dbReference>
<evidence type="ECO:0000313" key="4">
    <source>
        <dbReference type="EMBL" id="ATC65151.1"/>
    </source>
</evidence>
<dbReference type="PANTHER" id="PTHR23073">
    <property type="entry name" value="26S PROTEASOME REGULATORY SUBUNIT"/>
    <property type="match status" value="1"/>
</dbReference>
<evidence type="ECO:0000313" key="5">
    <source>
        <dbReference type="Proteomes" id="UP000217265"/>
    </source>
</evidence>
<keyword evidence="5" id="KW-1185">Reference proteome</keyword>
<dbReference type="KEGG" id="vbh:CMV30_14980"/>
<dbReference type="Gene3D" id="3.40.50.300">
    <property type="entry name" value="P-loop containing nucleotide triphosphate hydrolases"/>
    <property type="match status" value="1"/>
</dbReference>
<protein>
    <recommendedName>
        <fullName evidence="3">ATPase AAA-type core domain-containing protein</fullName>
    </recommendedName>
</protein>
<keyword evidence="1" id="KW-0547">Nucleotide-binding</keyword>
<dbReference type="EMBL" id="CP023344">
    <property type="protein sequence ID" value="ATC65151.1"/>
    <property type="molecule type" value="Genomic_DNA"/>
</dbReference>
<dbReference type="InterPro" id="IPR003959">
    <property type="entry name" value="ATPase_AAA_core"/>
</dbReference>
<dbReference type="GO" id="GO:0016887">
    <property type="term" value="F:ATP hydrolysis activity"/>
    <property type="evidence" value="ECO:0007669"/>
    <property type="project" value="InterPro"/>
</dbReference>
<reference evidence="4 5" key="1">
    <citation type="submission" date="2017-09" db="EMBL/GenBank/DDBJ databases">
        <title>Complete genome sequence of Verrucomicrobial strain HZ-65, isolated from freshwater.</title>
        <authorList>
            <person name="Choi A."/>
        </authorList>
    </citation>
    <scope>NUCLEOTIDE SEQUENCE [LARGE SCALE GENOMIC DNA]</scope>
    <source>
        <strain evidence="4 5">HZ-65</strain>
    </source>
</reference>
<dbReference type="AlphaFoldDB" id="A0A290QL61"/>
<dbReference type="OrthoDB" id="200436at2"/>
<gene>
    <name evidence="4" type="ORF">CMV30_14980</name>
</gene>
<evidence type="ECO:0000259" key="3">
    <source>
        <dbReference type="Pfam" id="PF00004"/>
    </source>
</evidence>
<evidence type="ECO:0000256" key="2">
    <source>
        <dbReference type="ARBA" id="ARBA00022840"/>
    </source>
</evidence>